<evidence type="ECO:0000256" key="1">
    <source>
        <dbReference type="ARBA" id="ARBA00001933"/>
    </source>
</evidence>
<keyword evidence="6 9" id="KW-1015">Disulfide bond</keyword>
<protein>
    <recommendedName>
        <fullName evidence="9">Broad specificity amino-acid racemase</fullName>
        <ecNumber evidence="9">5.1.1.10</ecNumber>
    </recommendedName>
</protein>
<dbReference type="SMART" id="SM01005">
    <property type="entry name" value="Ala_racemase_C"/>
    <property type="match status" value="1"/>
</dbReference>
<evidence type="ECO:0000256" key="4">
    <source>
        <dbReference type="ARBA" id="ARBA00022764"/>
    </source>
</evidence>
<dbReference type="EMBL" id="JACSYB010000001">
    <property type="protein sequence ID" value="MCG8147801.1"/>
    <property type="molecule type" value="Genomic_DNA"/>
</dbReference>
<comment type="catalytic activity">
    <reaction evidence="9">
        <text>L-lysine = D-lysine</text>
        <dbReference type="Rhea" id="RHEA:22864"/>
        <dbReference type="ChEBI" id="CHEBI:32551"/>
        <dbReference type="ChEBI" id="CHEBI:32557"/>
    </reaction>
</comment>
<feature type="chain" id="PRO_5041027477" description="Broad specificity amino-acid racemase" evidence="9">
    <location>
        <begin position="25"/>
        <end position="418"/>
    </location>
</feature>
<dbReference type="Pfam" id="PF00842">
    <property type="entry name" value="Ala_racemase_C"/>
    <property type="match status" value="1"/>
</dbReference>
<evidence type="ECO:0000256" key="3">
    <source>
        <dbReference type="ARBA" id="ARBA00022729"/>
    </source>
</evidence>
<dbReference type="GO" id="GO:0005829">
    <property type="term" value="C:cytosol"/>
    <property type="evidence" value="ECO:0007669"/>
    <property type="project" value="TreeGrafter"/>
</dbReference>
<reference evidence="13" key="1">
    <citation type="submission" date="2021-08" db="EMBL/GenBank/DDBJ databases">
        <title>Complete genome sequence of Moraxella sp strain PS-22.</title>
        <authorList>
            <person name="Das S.K."/>
        </authorList>
    </citation>
    <scope>NUCLEOTIDE SEQUENCE</scope>
    <source>
        <strain evidence="13">PS-22</strain>
    </source>
</reference>
<dbReference type="Proteomes" id="UP001139238">
    <property type="component" value="Unassembled WGS sequence"/>
</dbReference>
<comment type="function">
    <text evidence="9">Amino-acid racemase able to utilize a broad range of substrates.</text>
</comment>
<feature type="binding site" evidence="9 11">
    <location>
        <position position="175"/>
    </location>
    <ligand>
        <name>substrate</name>
    </ligand>
</feature>
<feature type="binding site" evidence="9 11">
    <location>
        <position position="350"/>
    </location>
    <ligand>
        <name>substrate</name>
    </ligand>
</feature>
<comment type="similarity">
    <text evidence="8 9">Belongs to the alanine racemase family. Bsr subfamily.</text>
</comment>
<keyword evidence="14" id="KW-1185">Reference proteome</keyword>
<keyword evidence="7 9" id="KW-0413">Isomerase</keyword>
<dbReference type="Pfam" id="PF01168">
    <property type="entry name" value="Ala_racemase_N"/>
    <property type="match status" value="1"/>
</dbReference>
<dbReference type="SUPFAM" id="SSF50621">
    <property type="entry name" value="Alanine racemase C-terminal domain-like"/>
    <property type="match status" value="1"/>
</dbReference>
<evidence type="ECO:0000313" key="14">
    <source>
        <dbReference type="Proteomes" id="UP001139238"/>
    </source>
</evidence>
<dbReference type="GO" id="GO:0008784">
    <property type="term" value="F:alanine racemase activity"/>
    <property type="evidence" value="ECO:0007669"/>
    <property type="project" value="InterPro"/>
</dbReference>
<feature type="disulfide bond" evidence="9">
    <location>
        <begin position="72"/>
        <end position="98"/>
    </location>
</feature>
<evidence type="ECO:0000256" key="5">
    <source>
        <dbReference type="ARBA" id="ARBA00022898"/>
    </source>
</evidence>
<evidence type="ECO:0000256" key="7">
    <source>
        <dbReference type="ARBA" id="ARBA00023235"/>
    </source>
</evidence>
<dbReference type="PANTHER" id="PTHR30511:SF0">
    <property type="entry name" value="ALANINE RACEMASE, CATABOLIC-RELATED"/>
    <property type="match status" value="1"/>
</dbReference>
<evidence type="ECO:0000256" key="6">
    <source>
        <dbReference type="ARBA" id="ARBA00023157"/>
    </source>
</evidence>
<comment type="catalytic activity">
    <reaction evidence="9">
        <text>an L-alpha-amino acid = a D-alpha-amino acid</text>
        <dbReference type="Rhea" id="RHEA:18317"/>
        <dbReference type="ChEBI" id="CHEBI:59869"/>
        <dbReference type="ChEBI" id="CHEBI:59871"/>
        <dbReference type="EC" id="5.1.1.10"/>
    </reaction>
</comment>
<proteinExistence type="inferred from homology"/>
<evidence type="ECO:0000256" key="9">
    <source>
        <dbReference type="HAMAP-Rule" id="MF_02212"/>
    </source>
</evidence>
<feature type="modified residue" description="N6-(pyridoxal phosphate)lysine" evidence="9 10">
    <location>
        <position position="76"/>
    </location>
</feature>
<dbReference type="Gene3D" id="3.20.20.10">
    <property type="entry name" value="Alanine racemase"/>
    <property type="match status" value="1"/>
</dbReference>
<dbReference type="InterPro" id="IPR001608">
    <property type="entry name" value="Ala_racemase_N"/>
</dbReference>
<evidence type="ECO:0000256" key="8">
    <source>
        <dbReference type="ARBA" id="ARBA00023456"/>
    </source>
</evidence>
<evidence type="ECO:0000256" key="11">
    <source>
        <dbReference type="PIRSR" id="PIRSR600821-52"/>
    </source>
</evidence>
<evidence type="ECO:0000259" key="12">
    <source>
        <dbReference type="SMART" id="SM01005"/>
    </source>
</evidence>
<name>A0A9X1URN4_9GAMM</name>
<dbReference type="NCBIfam" id="TIGR00492">
    <property type="entry name" value="alr"/>
    <property type="match status" value="1"/>
</dbReference>
<comment type="cofactor">
    <cofactor evidence="1 9 10">
        <name>pyridoxal 5'-phosphate</name>
        <dbReference type="ChEBI" id="CHEBI:597326"/>
    </cofactor>
</comment>
<comment type="catalytic activity">
    <reaction evidence="9">
        <text>L-arginine = D-arginine</text>
        <dbReference type="Rhea" id="RHEA:18069"/>
        <dbReference type="ChEBI" id="CHEBI:32682"/>
        <dbReference type="ChEBI" id="CHEBI:32689"/>
    </reaction>
</comment>
<dbReference type="PANTHER" id="PTHR30511">
    <property type="entry name" value="ALANINE RACEMASE"/>
    <property type="match status" value="1"/>
</dbReference>
<keyword evidence="3 9" id="KW-0732">Signal</keyword>
<dbReference type="InterPro" id="IPR000821">
    <property type="entry name" value="Ala_racemase"/>
</dbReference>
<dbReference type="InterPro" id="IPR011079">
    <property type="entry name" value="Ala_racemase_C"/>
</dbReference>
<accession>A0A9X1URN4</accession>
<comment type="subcellular location">
    <subcellularLocation>
        <location evidence="2 9">Periplasm</location>
    </subcellularLocation>
</comment>
<dbReference type="GO" id="GO:0030170">
    <property type="term" value="F:pyridoxal phosphate binding"/>
    <property type="evidence" value="ECO:0007669"/>
    <property type="project" value="UniProtKB-UniRule"/>
</dbReference>
<dbReference type="EC" id="5.1.1.10" evidence="9"/>
<dbReference type="InterPro" id="IPR043698">
    <property type="entry name" value="Racemase_Bsr/Lyr"/>
</dbReference>
<dbReference type="CDD" id="cd06826">
    <property type="entry name" value="PLPDE_III_AR2"/>
    <property type="match status" value="1"/>
</dbReference>
<dbReference type="RefSeq" id="WP_239742562.1">
    <property type="nucleotide sequence ID" value="NZ_JACSYB010000001.1"/>
</dbReference>
<keyword evidence="5 9" id="KW-0663">Pyridoxal phosphate</keyword>
<evidence type="ECO:0000256" key="2">
    <source>
        <dbReference type="ARBA" id="ARBA00004418"/>
    </source>
</evidence>
<dbReference type="InterPro" id="IPR029066">
    <property type="entry name" value="PLP-binding_barrel"/>
</dbReference>
<dbReference type="GO" id="GO:0042597">
    <property type="term" value="C:periplasmic space"/>
    <property type="evidence" value="ECO:0007669"/>
    <property type="project" value="UniProtKB-SubCell"/>
</dbReference>
<comment type="caution">
    <text evidence="13">The sequence shown here is derived from an EMBL/GenBank/DDBJ whole genome shotgun (WGS) entry which is preliminary data.</text>
</comment>
<feature type="active site" description="Proton acceptor" evidence="9">
    <location>
        <position position="302"/>
    </location>
</feature>
<evidence type="ECO:0000313" key="13">
    <source>
        <dbReference type="EMBL" id="MCG8147801.1"/>
    </source>
</evidence>
<dbReference type="AlphaFoldDB" id="A0A9X1URN4"/>
<feature type="domain" description="Alanine racemase C-terminal" evidence="12">
    <location>
        <begin position="281"/>
        <end position="409"/>
    </location>
</feature>
<organism evidence="13 14">
    <name type="scientific">Moraxella tetraodonis</name>
    <dbReference type="NCBI Taxonomy" id="2767221"/>
    <lineage>
        <taxon>Bacteria</taxon>
        <taxon>Pseudomonadati</taxon>
        <taxon>Pseudomonadota</taxon>
        <taxon>Gammaproteobacteria</taxon>
        <taxon>Moraxellales</taxon>
        <taxon>Moraxellaceae</taxon>
        <taxon>Moraxella</taxon>
    </lineage>
</organism>
<dbReference type="GO" id="GO:0030632">
    <property type="term" value="P:D-alanine biosynthetic process"/>
    <property type="evidence" value="ECO:0007669"/>
    <property type="project" value="TreeGrafter"/>
</dbReference>
<dbReference type="HAMAP" id="MF_02212">
    <property type="entry name" value="Bsr_racemase"/>
    <property type="match status" value="1"/>
</dbReference>
<gene>
    <name evidence="13" type="primary">alr</name>
    <name evidence="13" type="ORF">H9W84_06610</name>
</gene>
<evidence type="ECO:0000256" key="10">
    <source>
        <dbReference type="PIRSR" id="PIRSR600821-50"/>
    </source>
</evidence>
<dbReference type="InterPro" id="IPR009006">
    <property type="entry name" value="Ala_racemase/Decarboxylase_C"/>
</dbReference>
<dbReference type="Gene3D" id="2.40.37.10">
    <property type="entry name" value="Lyase, Ornithine Decarboxylase, Chain A, domain 1"/>
    <property type="match status" value="1"/>
</dbReference>
<sequence precursor="true">MKLHQTLLSLAIATVMYHAAPAQAAPALTYAGDNPHIVNLANTNAWLEIDTEAYGHNIEAMRAHLGGKSQICAILKADAYGFGIDNLMPTVMEHKVPCIGIASNEEARIARKHGYKGRVMRVRTATNQEIEDGLKYNIEELFGTLKQAQTASDIARAAGVVINFHMALNDGGMDRNGLDLSVEKSKQDALAITKLKNLHIVGIMTHFPVEDKADVQKGLASFKQNTDWLIKTAKLDRKKLTIHAANSFVSLNVPEGWFDMVRPGAILFGEPYFERPDFNYIMSFKSRVASVNFYPKGSTVGYDRTYTLTRDSYLANLPFGYSDGYRRAFTNKGHVLINGHKVPALGKISMNTTMVDVTDYPDIKAGDEVVIFGKQGNAEITQSEIEDITGTLFTEIYANWGNSNPKFVKAQITKSLKK</sequence>
<dbReference type="PRINTS" id="PR00992">
    <property type="entry name" value="ALARACEMASE"/>
</dbReference>
<feature type="signal peptide" evidence="9">
    <location>
        <begin position="1"/>
        <end position="24"/>
    </location>
</feature>
<dbReference type="NCBIfam" id="NF009879">
    <property type="entry name" value="PRK13340.1-4"/>
    <property type="match status" value="1"/>
</dbReference>
<keyword evidence="4 9" id="KW-0574">Periplasm</keyword>
<dbReference type="SUPFAM" id="SSF51419">
    <property type="entry name" value="PLP-binding barrel"/>
    <property type="match status" value="1"/>
</dbReference>
<feature type="active site" description="Proton acceptor" evidence="9">
    <location>
        <position position="76"/>
    </location>
</feature>